<dbReference type="EMBL" id="JACHIA010000002">
    <property type="protein sequence ID" value="MBB6069609.1"/>
    <property type="molecule type" value="Genomic_DNA"/>
</dbReference>
<proteinExistence type="predicted"/>
<evidence type="ECO:0000313" key="1">
    <source>
        <dbReference type="EMBL" id="MBB6069609.1"/>
    </source>
</evidence>
<keyword evidence="2" id="KW-1185">Reference proteome</keyword>
<accession>A0A841GT20</accession>
<dbReference type="AlphaFoldDB" id="A0A841GT20"/>
<evidence type="ECO:0000313" key="2">
    <source>
        <dbReference type="Proteomes" id="UP000582837"/>
    </source>
</evidence>
<sequence>MRKIKLKLEQLEVEAFATDAAGPANGTVHGREYTVGQDCATVQPGRGGCENSGVASCAWCPADTQTCQDCSWTNGDGAICYW</sequence>
<gene>
    <name evidence="1" type="ORF">HNQ61_001224</name>
</gene>
<organism evidence="1 2">
    <name type="scientific">Longimicrobium terrae</name>
    <dbReference type="NCBI Taxonomy" id="1639882"/>
    <lineage>
        <taxon>Bacteria</taxon>
        <taxon>Pseudomonadati</taxon>
        <taxon>Gemmatimonadota</taxon>
        <taxon>Longimicrobiia</taxon>
        <taxon>Longimicrobiales</taxon>
        <taxon>Longimicrobiaceae</taxon>
        <taxon>Longimicrobium</taxon>
    </lineage>
</organism>
<comment type="caution">
    <text evidence="1">The sequence shown here is derived from an EMBL/GenBank/DDBJ whole genome shotgun (WGS) entry which is preliminary data.</text>
</comment>
<reference evidence="1 2" key="1">
    <citation type="submission" date="2020-08" db="EMBL/GenBank/DDBJ databases">
        <title>Genomic Encyclopedia of Type Strains, Phase IV (KMG-IV): sequencing the most valuable type-strain genomes for metagenomic binning, comparative biology and taxonomic classification.</title>
        <authorList>
            <person name="Goeker M."/>
        </authorList>
    </citation>
    <scope>NUCLEOTIDE SEQUENCE [LARGE SCALE GENOMIC DNA]</scope>
    <source>
        <strain evidence="1 2">DSM 29007</strain>
    </source>
</reference>
<dbReference type="Proteomes" id="UP000582837">
    <property type="component" value="Unassembled WGS sequence"/>
</dbReference>
<protein>
    <submittedName>
        <fullName evidence="1">Uncharacterized protein</fullName>
    </submittedName>
</protein>
<name>A0A841GT20_9BACT</name>